<dbReference type="EMBL" id="FJOG01000080">
    <property type="protein sequence ID" value="CZR69786.1"/>
    <property type="molecule type" value="Genomic_DNA"/>
</dbReference>
<gene>
    <name evidence="8" type="ORF">PAC_19686</name>
</gene>
<dbReference type="InterPro" id="IPR056693">
    <property type="entry name" value="DUF7791"/>
</dbReference>
<dbReference type="Gene3D" id="1.25.40.20">
    <property type="entry name" value="Ankyrin repeat-containing domain"/>
    <property type="match status" value="4"/>
</dbReference>
<protein>
    <submittedName>
        <fullName evidence="8">Uncharacterized protein</fullName>
    </submittedName>
</protein>
<dbReference type="Proteomes" id="UP000184330">
    <property type="component" value="Unassembled WGS sequence"/>
</dbReference>
<dbReference type="Pfam" id="PF24883">
    <property type="entry name" value="NPHP3_N"/>
    <property type="match status" value="1"/>
</dbReference>
<evidence type="ECO:0000313" key="8">
    <source>
        <dbReference type="EMBL" id="CZR69786.1"/>
    </source>
</evidence>
<accession>A0A1L7XXT0</accession>
<keyword evidence="2" id="KW-0677">Repeat</keyword>
<dbReference type="InterPro" id="IPR027417">
    <property type="entry name" value="P-loop_NTPase"/>
</dbReference>
<dbReference type="SUPFAM" id="SSF52540">
    <property type="entry name" value="P-loop containing nucleoside triphosphate hydrolases"/>
    <property type="match status" value="1"/>
</dbReference>
<dbReference type="Pfam" id="PF05057">
    <property type="entry name" value="DUF676"/>
    <property type="match status" value="1"/>
</dbReference>
<dbReference type="PROSITE" id="PS50088">
    <property type="entry name" value="ANK_REPEAT"/>
    <property type="match status" value="6"/>
</dbReference>
<dbReference type="Gene3D" id="3.40.50.1820">
    <property type="entry name" value="alpha/beta hydrolase"/>
    <property type="match status" value="1"/>
</dbReference>
<evidence type="ECO:0000259" key="5">
    <source>
        <dbReference type="Pfam" id="PF05057"/>
    </source>
</evidence>
<evidence type="ECO:0000256" key="2">
    <source>
        <dbReference type="ARBA" id="ARBA00022737"/>
    </source>
</evidence>
<evidence type="ECO:0000313" key="9">
    <source>
        <dbReference type="Proteomes" id="UP000184330"/>
    </source>
</evidence>
<feature type="repeat" description="ANK" evidence="4">
    <location>
        <begin position="1192"/>
        <end position="1227"/>
    </location>
</feature>
<keyword evidence="3 4" id="KW-0040">ANK repeat</keyword>
<dbReference type="SMART" id="SM00248">
    <property type="entry name" value="ANK"/>
    <property type="match status" value="12"/>
</dbReference>
<feature type="repeat" description="ANK" evidence="4">
    <location>
        <begin position="1277"/>
        <end position="1309"/>
    </location>
</feature>
<sequence>MPAPASAIQKTAAVAIHREGLSVLSCPADAALDIVFLHGLNGHPHDSWANHKTGFFWPSEFAGNTPTVRAMAFGYIADFSSGSHNSMGITQHAEALLVNLRNNRPKELRHRPLAFVCHSLGGLVVKQALVLSSMKDPYKEILSSTRLICFMGTPHRGSHVLEKMKVSMLEKLAKAAFQEIPYNLKTALKPRANELFEINDAFASVKGSLAIINFYEQKHVRGLGELIVDKDSAVLYFENEESIQVYRDHRELIRFENAEDDAYRLVFQTLQVKISTLLSQDKGKAHQDVTRQMRMECLRSLKFPESEKRANDISEPSGNTLGWLWEDEIGFVKWLERDRGIYWVGGKPGSGKSTLMKEMASQYQEKYSKKGFVCATHFFDDRGTFLERSFEGFLRSVLEQLLRQEPLLFDCLMEAFRQHFDHTCCCCREDDEIRWNLRSLNVAFRTIVLKGPSNIRLCLFVDALDECDNPVKDFISFFEELTRNEKLHIKVCFSSRNISEDLLSSFSMGQGFILQERNSKDIKKFVNDRLSSSFSILEHDKDLIFSQDLLELKDEIIQKADGVFLWVNIVLSEFERGLENGNTVAELRENLKAIPSELSGLFDILLGKIDPAYIPETNIMLSIVLIAVRPLTLSEFRYAMAFSSDKEFDSYSDMKASKAVVQTDLAMMKRIRSRCGGLLEAKVLLDPDGPTSNSSPKKIVQFIHQSVKDYFISGREAVNTKIWNSKDLMAKGQANLCQVCLKYMCTSEIQNVPLLLEKSYDVPQEDENSTFTEDYPLLQYSVMSWTTHCKEAEKLGLPQNGYLDEFGQEDNKHFEIWREVHDWLKPSNPFGADTTPLQIAVQYDIISFVRTQLENGMDINIILSGWFTSYLQMAAYFDNENMVDLLLDHGADVEARGSGCKSVLTAACHSGNASIVKKILKAGAETSNYGMMNSPLWAAITAALSGKAEVVQALHDHDKETFQNDWSRHMALFYVGMDNLEKRTVSDDDRIPWIQYMLMKNSHAVIKKLLADDSEMCNRRDRNGITLLHLTCMGGDEKAVKLLLDNGADPTAETGDGLTILHAALMNRSASILRYLLGLGFDPNVVDYYGITPIHEAARIGSDVQLSLLIAARGDNAVSDSHGFLPIHHAMSNLSLTNHKGNLNALIPQEFGIDVPGCDGSTPLHIATRYGNLSHVQWLLEQGVDLMAVDSDGRTALHCVAANSNEYAQDIMELLIEKGLNVRRKDDAGFTPLHNTLYWQKGPFRSSHRSVFRVQIFKAKVRLLLQKGADLNDRDNCGNTLLHLACAKGSRPVVRLLLDEGADPDLEDFKGCKPIEFARRNDIRVLLGD</sequence>
<dbReference type="Pfam" id="PF12796">
    <property type="entry name" value="Ank_2"/>
    <property type="match status" value="3"/>
</dbReference>
<dbReference type="InterPro" id="IPR029058">
    <property type="entry name" value="AB_hydrolase_fold"/>
</dbReference>
<evidence type="ECO:0000256" key="4">
    <source>
        <dbReference type="PROSITE-ProRule" id="PRU00023"/>
    </source>
</evidence>
<dbReference type="Gene3D" id="3.40.50.300">
    <property type="entry name" value="P-loop containing nucleotide triphosphate hydrolases"/>
    <property type="match status" value="1"/>
</dbReference>
<feature type="domain" description="DUF7791" evidence="7">
    <location>
        <begin position="608"/>
        <end position="713"/>
    </location>
</feature>
<dbReference type="SUPFAM" id="SSF53474">
    <property type="entry name" value="alpha/beta-Hydrolases"/>
    <property type="match status" value="1"/>
</dbReference>
<dbReference type="InterPro" id="IPR002110">
    <property type="entry name" value="Ankyrin_rpt"/>
</dbReference>
<dbReference type="PROSITE" id="PS50297">
    <property type="entry name" value="ANK_REP_REGION"/>
    <property type="match status" value="5"/>
</dbReference>
<name>A0A1L7XXT0_9HELO</name>
<dbReference type="SUPFAM" id="SSF48403">
    <property type="entry name" value="Ankyrin repeat"/>
    <property type="match status" value="2"/>
</dbReference>
<feature type="repeat" description="ANK" evidence="4">
    <location>
        <begin position="1056"/>
        <end position="1088"/>
    </location>
</feature>
<keyword evidence="9" id="KW-1185">Reference proteome</keyword>
<evidence type="ECO:0000259" key="6">
    <source>
        <dbReference type="Pfam" id="PF24883"/>
    </source>
</evidence>
<comment type="similarity">
    <text evidence="1">Belongs to the putative lipase ROG1 family.</text>
</comment>
<dbReference type="PANTHER" id="PTHR24198">
    <property type="entry name" value="ANKYRIN REPEAT AND PROTEIN KINASE DOMAIN-CONTAINING PROTEIN"/>
    <property type="match status" value="1"/>
</dbReference>
<dbReference type="Pfam" id="PF25053">
    <property type="entry name" value="DUF7791"/>
    <property type="match status" value="1"/>
</dbReference>
<feature type="repeat" description="ANK" evidence="4">
    <location>
        <begin position="1159"/>
        <end position="1191"/>
    </location>
</feature>
<dbReference type="PRINTS" id="PR01415">
    <property type="entry name" value="ANKYRIN"/>
</dbReference>
<dbReference type="Pfam" id="PF13857">
    <property type="entry name" value="Ank_5"/>
    <property type="match status" value="1"/>
</dbReference>
<proteinExistence type="inferred from homology"/>
<evidence type="ECO:0000256" key="3">
    <source>
        <dbReference type="ARBA" id="ARBA00023043"/>
    </source>
</evidence>
<dbReference type="InterPro" id="IPR036770">
    <property type="entry name" value="Ankyrin_rpt-contain_sf"/>
</dbReference>
<reference evidence="8 9" key="1">
    <citation type="submission" date="2016-03" db="EMBL/GenBank/DDBJ databases">
        <authorList>
            <person name="Ploux O."/>
        </authorList>
    </citation>
    <scope>NUCLEOTIDE SEQUENCE [LARGE SCALE GENOMIC DNA]</scope>
    <source>
        <strain evidence="8 9">UAMH 11012</strain>
    </source>
</reference>
<dbReference type="STRING" id="576137.A0A1L7XXT0"/>
<feature type="domain" description="Nephrocystin 3-like N-terminal" evidence="6">
    <location>
        <begin position="320"/>
        <end position="496"/>
    </location>
</feature>
<feature type="repeat" description="ANK" evidence="4">
    <location>
        <begin position="871"/>
        <end position="898"/>
    </location>
</feature>
<dbReference type="OrthoDB" id="3564719at2759"/>
<dbReference type="PANTHER" id="PTHR24198:SF165">
    <property type="entry name" value="ANKYRIN REPEAT-CONTAINING PROTEIN-RELATED"/>
    <property type="match status" value="1"/>
</dbReference>
<feature type="domain" description="DUF676" evidence="5">
    <location>
        <begin position="34"/>
        <end position="175"/>
    </location>
</feature>
<feature type="repeat" description="ANK" evidence="4">
    <location>
        <begin position="1023"/>
        <end position="1055"/>
    </location>
</feature>
<organism evidence="8 9">
    <name type="scientific">Phialocephala subalpina</name>
    <dbReference type="NCBI Taxonomy" id="576137"/>
    <lineage>
        <taxon>Eukaryota</taxon>
        <taxon>Fungi</taxon>
        <taxon>Dikarya</taxon>
        <taxon>Ascomycota</taxon>
        <taxon>Pezizomycotina</taxon>
        <taxon>Leotiomycetes</taxon>
        <taxon>Helotiales</taxon>
        <taxon>Mollisiaceae</taxon>
        <taxon>Phialocephala</taxon>
        <taxon>Phialocephala fortinii species complex</taxon>
    </lineage>
</organism>
<dbReference type="InterPro" id="IPR007751">
    <property type="entry name" value="DUF676_lipase-like"/>
</dbReference>
<dbReference type="InterPro" id="IPR056884">
    <property type="entry name" value="NPHP3-like_N"/>
</dbReference>
<evidence type="ECO:0000256" key="1">
    <source>
        <dbReference type="ARBA" id="ARBA00007920"/>
    </source>
</evidence>
<evidence type="ECO:0000259" key="7">
    <source>
        <dbReference type="Pfam" id="PF25053"/>
    </source>
</evidence>